<dbReference type="RefSeq" id="WP_165338282.1">
    <property type="nucleotide sequence ID" value="NZ_JAAKZX010000010.1"/>
</dbReference>
<organism evidence="2 3">
    <name type="scientific">Streptomyces ureilyticus</name>
    <dbReference type="NCBI Taxonomy" id="1775131"/>
    <lineage>
        <taxon>Bacteria</taxon>
        <taxon>Bacillati</taxon>
        <taxon>Actinomycetota</taxon>
        <taxon>Actinomycetes</taxon>
        <taxon>Kitasatosporales</taxon>
        <taxon>Streptomycetaceae</taxon>
        <taxon>Streptomyces</taxon>
    </lineage>
</organism>
<evidence type="ECO:0000313" key="2">
    <source>
        <dbReference type="EMBL" id="NGO41644.1"/>
    </source>
</evidence>
<name>A0ABX0DPD0_9ACTN</name>
<dbReference type="EMBL" id="JAAKZX010000010">
    <property type="protein sequence ID" value="NGO41644.1"/>
    <property type="molecule type" value="Genomic_DNA"/>
</dbReference>
<evidence type="ECO:0000256" key="1">
    <source>
        <dbReference type="SAM" id="MobiDB-lite"/>
    </source>
</evidence>
<protein>
    <submittedName>
        <fullName evidence="2">Uncharacterized protein</fullName>
    </submittedName>
</protein>
<accession>A0ABX0DPD0</accession>
<sequence length="48" mass="5210">MTATVPTRRTKKLAFLPRRRRRVLPSGAPGGRGPGEPDVWLAGLRLGS</sequence>
<comment type="caution">
    <text evidence="2">The sequence shown here is derived from an EMBL/GenBank/DDBJ whole genome shotgun (WGS) entry which is preliminary data.</text>
</comment>
<feature type="region of interest" description="Disordered" evidence="1">
    <location>
        <begin position="19"/>
        <end position="48"/>
    </location>
</feature>
<evidence type="ECO:0000313" key="3">
    <source>
        <dbReference type="Proteomes" id="UP001518140"/>
    </source>
</evidence>
<dbReference type="Proteomes" id="UP001518140">
    <property type="component" value="Unassembled WGS sequence"/>
</dbReference>
<keyword evidence="3" id="KW-1185">Reference proteome</keyword>
<proteinExistence type="predicted"/>
<gene>
    <name evidence="2" type="ORF">G6048_05425</name>
</gene>
<reference evidence="2 3" key="1">
    <citation type="submission" date="2020-02" db="EMBL/GenBank/DDBJ databases">
        <title>Whole-genome analyses of novel actinobacteria.</title>
        <authorList>
            <person name="Sahin N."/>
            <person name="Tokatli A."/>
        </authorList>
    </citation>
    <scope>NUCLEOTIDE SEQUENCE [LARGE SCALE GENOMIC DNA]</scope>
    <source>
        <strain evidence="2 3">YC419</strain>
    </source>
</reference>